<evidence type="ECO:0000256" key="1">
    <source>
        <dbReference type="SAM" id="Phobius"/>
    </source>
</evidence>
<organism evidence="2 3">
    <name type="scientific">Oopsacas minuta</name>
    <dbReference type="NCBI Taxonomy" id="111878"/>
    <lineage>
        <taxon>Eukaryota</taxon>
        <taxon>Metazoa</taxon>
        <taxon>Porifera</taxon>
        <taxon>Hexactinellida</taxon>
        <taxon>Hexasterophora</taxon>
        <taxon>Lyssacinosida</taxon>
        <taxon>Leucopsacidae</taxon>
        <taxon>Oopsacas</taxon>
    </lineage>
</organism>
<dbReference type="AlphaFoldDB" id="A0AAV7JCH1"/>
<dbReference type="PANTHER" id="PTHR39948">
    <property type="entry name" value="GEO11419P1"/>
    <property type="match status" value="1"/>
</dbReference>
<name>A0AAV7JCH1_9METZ</name>
<proteinExistence type="predicted"/>
<accession>A0AAV7JCH1</accession>
<protein>
    <submittedName>
        <fullName evidence="2">Uncharacterized protein</fullName>
    </submittedName>
</protein>
<keyword evidence="1" id="KW-0812">Transmembrane</keyword>
<dbReference type="EMBL" id="JAKMXF010000361">
    <property type="protein sequence ID" value="KAI6646160.1"/>
    <property type="molecule type" value="Genomic_DNA"/>
</dbReference>
<comment type="caution">
    <text evidence="2">The sequence shown here is derived from an EMBL/GenBank/DDBJ whole genome shotgun (WGS) entry which is preliminary data.</text>
</comment>
<keyword evidence="1" id="KW-1133">Transmembrane helix</keyword>
<keyword evidence="1" id="KW-0472">Membrane</keyword>
<gene>
    <name evidence="2" type="ORF">LOD99_9433</name>
</gene>
<reference evidence="2 3" key="1">
    <citation type="journal article" date="2023" name="BMC Biol.">
        <title>The compact genome of the sponge Oopsacas minuta (Hexactinellida) is lacking key metazoan core genes.</title>
        <authorList>
            <person name="Santini S."/>
            <person name="Schenkelaars Q."/>
            <person name="Jourda C."/>
            <person name="Duchesne M."/>
            <person name="Belahbib H."/>
            <person name="Rocher C."/>
            <person name="Selva M."/>
            <person name="Riesgo A."/>
            <person name="Vervoort M."/>
            <person name="Leys S.P."/>
            <person name="Kodjabachian L."/>
            <person name="Le Bivic A."/>
            <person name="Borchiellini C."/>
            <person name="Claverie J.M."/>
            <person name="Renard E."/>
        </authorList>
    </citation>
    <scope>NUCLEOTIDE SEQUENCE [LARGE SCALE GENOMIC DNA]</scope>
    <source>
        <strain evidence="2">SPO-2</strain>
    </source>
</reference>
<evidence type="ECO:0000313" key="3">
    <source>
        <dbReference type="Proteomes" id="UP001165289"/>
    </source>
</evidence>
<keyword evidence="3" id="KW-1185">Reference proteome</keyword>
<feature type="transmembrane region" description="Helical" evidence="1">
    <location>
        <begin position="7"/>
        <end position="31"/>
    </location>
</feature>
<sequence>MANAGWTILWFIIFIVIGWWIGNFCAGWFVLISPCWVCIDALTPVIKFLWIGTCFPILNAKYIKEGRDSFPGYGDLTKDLGMMFKDLISPF</sequence>
<dbReference type="Proteomes" id="UP001165289">
    <property type="component" value="Unassembled WGS sequence"/>
</dbReference>
<dbReference type="PANTHER" id="PTHR39948:SF1">
    <property type="entry name" value="GEO11419P1"/>
    <property type="match status" value="1"/>
</dbReference>
<evidence type="ECO:0000313" key="2">
    <source>
        <dbReference type="EMBL" id="KAI6646160.1"/>
    </source>
</evidence>